<keyword evidence="3" id="KW-1185">Reference proteome</keyword>
<dbReference type="CDD" id="cd06222">
    <property type="entry name" value="RNase_H_like"/>
    <property type="match status" value="1"/>
</dbReference>
<dbReference type="GO" id="GO:0004523">
    <property type="term" value="F:RNA-DNA hybrid ribonuclease activity"/>
    <property type="evidence" value="ECO:0007669"/>
    <property type="project" value="InterPro"/>
</dbReference>
<evidence type="ECO:0000313" key="3">
    <source>
        <dbReference type="Proteomes" id="UP001064489"/>
    </source>
</evidence>
<dbReference type="InterPro" id="IPR036397">
    <property type="entry name" value="RNaseH_sf"/>
</dbReference>
<reference evidence="2" key="1">
    <citation type="journal article" date="2022" name="Plant J.">
        <title>Strategies of tolerance reflected in two North American maple genomes.</title>
        <authorList>
            <person name="McEvoy S.L."/>
            <person name="Sezen U.U."/>
            <person name="Trouern-Trend A."/>
            <person name="McMahon S.M."/>
            <person name="Schaberg P.G."/>
            <person name="Yang J."/>
            <person name="Wegrzyn J.L."/>
            <person name="Swenson N.G."/>
        </authorList>
    </citation>
    <scope>NUCLEOTIDE SEQUENCE</scope>
    <source>
        <strain evidence="2">91603</strain>
    </source>
</reference>
<reference evidence="2" key="2">
    <citation type="submission" date="2023-02" db="EMBL/GenBank/DDBJ databases">
        <authorList>
            <person name="Swenson N.G."/>
            <person name="Wegrzyn J.L."/>
            <person name="Mcevoy S.L."/>
        </authorList>
    </citation>
    <scope>NUCLEOTIDE SEQUENCE</scope>
    <source>
        <strain evidence="2">91603</strain>
        <tissue evidence="2">Leaf</tissue>
    </source>
</reference>
<feature type="domain" description="RNase H type-1" evidence="1">
    <location>
        <begin position="46"/>
        <end position="159"/>
    </location>
</feature>
<evidence type="ECO:0000259" key="1">
    <source>
        <dbReference type="Pfam" id="PF13456"/>
    </source>
</evidence>
<dbReference type="Proteomes" id="UP001064489">
    <property type="component" value="Chromosome 10"/>
</dbReference>
<dbReference type="SUPFAM" id="SSF53098">
    <property type="entry name" value="Ribonuclease H-like"/>
    <property type="match status" value="1"/>
</dbReference>
<evidence type="ECO:0000313" key="2">
    <source>
        <dbReference type="EMBL" id="KAI9166174.1"/>
    </source>
</evidence>
<dbReference type="AlphaFoldDB" id="A0AAD5NMD9"/>
<protein>
    <recommendedName>
        <fullName evidence="1">RNase H type-1 domain-containing protein</fullName>
    </recommendedName>
</protein>
<accession>A0AAD5NMD9</accession>
<dbReference type="Pfam" id="PF13456">
    <property type="entry name" value="RVT_3"/>
    <property type="match status" value="1"/>
</dbReference>
<comment type="caution">
    <text evidence="2">The sequence shown here is derived from an EMBL/GenBank/DDBJ whole genome shotgun (WGS) entry which is preliminary data.</text>
</comment>
<dbReference type="PANTHER" id="PTHR47074:SF11">
    <property type="entry name" value="REVERSE TRANSCRIPTASE-LIKE PROTEIN"/>
    <property type="match status" value="1"/>
</dbReference>
<dbReference type="PANTHER" id="PTHR47074">
    <property type="entry name" value="BNAC02G40300D PROTEIN"/>
    <property type="match status" value="1"/>
</dbReference>
<dbReference type="InterPro" id="IPR002156">
    <property type="entry name" value="RNaseH_domain"/>
</dbReference>
<dbReference type="InterPro" id="IPR044730">
    <property type="entry name" value="RNase_H-like_dom_plant"/>
</dbReference>
<dbReference type="InterPro" id="IPR052929">
    <property type="entry name" value="RNase_H-like_EbsB-rel"/>
</dbReference>
<organism evidence="2 3">
    <name type="scientific">Acer negundo</name>
    <name type="common">Box elder</name>
    <dbReference type="NCBI Taxonomy" id="4023"/>
    <lineage>
        <taxon>Eukaryota</taxon>
        <taxon>Viridiplantae</taxon>
        <taxon>Streptophyta</taxon>
        <taxon>Embryophyta</taxon>
        <taxon>Tracheophyta</taxon>
        <taxon>Spermatophyta</taxon>
        <taxon>Magnoliopsida</taxon>
        <taxon>eudicotyledons</taxon>
        <taxon>Gunneridae</taxon>
        <taxon>Pentapetalae</taxon>
        <taxon>rosids</taxon>
        <taxon>malvids</taxon>
        <taxon>Sapindales</taxon>
        <taxon>Sapindaceae</taxon>
        <taxon>Hippocastanoideae</taxon>
        <taxon>Acereae</taxon>
        <taxon>Acer</taxon>
    </lineage>
</organism>
<proteinExistence type="predicted"/>
<dbReference type="EMBL" id="JAJSOW010000105">
    <property type="protein sequence ID" value="KAI9166174.1"/>
    <property type="molecule type" value="Genomic_DNA"/>
</dbReference>
<sequence length="184" mass="20662">MDVVRWSINFLEGFHDANSLSESDCVSKLVLIVKWCKPGRGCFKANIDAAVDKNNCCIGTSCIIRDCRGVVRRSFTKKFLSNYTSQAAEALALLCGIRGIVDAGMVSVEVEYDAKVVVDMVNLRVVPSANIGNIIVDIHLLTQFNLVTISFVPKSVNLMRIVLLSWQFPLWRLMSSLRWRLFFV</sequence>
<dbReference type="Gene3D" id="3.30.420.10">
    <property type="entry name" value="Ribonuclease H-like superfamily/Ribonuclease H"/>
    <property type="match status" value="1"/>
</dbReference>
<gene>
    <name evidence="2" type="ORF">LWI28_027515</name>
</gene>
<name>A0AAD5NMD9_ACENE</name>
<dbReference type="GO" id="GO:0003676">
    <property type="term" value="F:nucleic acid binding"/>
    <property type="evidence" value="ECO:0007669"/>
    <property type="project" value="InterPro"/>
</dbReference>
<dbReference type="InterPro" id="IPR012337">
    <property type="entry name" value="RNaseH-like_sf"/>
</dbReference>